<sequence>MGKKISDNPTAAEMMQAAEAARLIASLGILPSVGPLADAAKALAEVVDKAGVLTLPDRFNTAFSGLGWVTCGSMPTEAMESAIALKTAGRTDDAEQLLAEIFDEPTLRFLIMRSHRFHKVYERKPQLEEAKALFLEGRYLAATPLLLMASDGLAYDVGGFSVFSEHADLTAFDSIVGHPTGLPALIGLIRAPRSKTTGDPISIPYRHGILHGRDSGYGNRIACAKAWHLFQALVDWAQEKAEEPGRIAVQRQKASQSFGDIIDEAVTSAARRDAEKKALDAWTARDLPGLPHVLEPGSPEEALHDYLVGWASGNFMLMSSRSINLVGKSAGKLAYEARRDARGLKLTDFRILRFEDTTPSSSHAETMLTFETSTGRREMQLSIGVMLDLGKDGIHLRGPMARWQVMGHALQEARRRLGEAGDQESVMP</sequence>
<dbReference type="EMBL" id="JACIDA010000002">
    <property type="protein sequence ID" value="MBB3873207.1"/>
    <property type="molecule type" value="Genomic_DNA"/>
</dbReference>
<name>A0A7W6F173_9CAUL</name>
<gene>
    <name evidence="1" type="ORF">GGR11_002760</name>
</gene>
<dbReference type="Proteomes" id="UP000532936">
    <property type="component" value="Unassembled WGS sequence"/>
</dbReference>
<accession>A0A7W6F173</accession>
<evidence type="ECO:0000313" key="1">
    <source>
        <dbReference type="EMBL" id="MBB3873207.1"/>
    </source>
</evidence>
<dbReference type="RefSeq" id="WP_183197743.1">
    <property type="nucleotide sequence ID" value="NZ_JACIDA010000002.1"/>
</dbReference>
<proteinExistence type="predicted"/>
<reference evidence="1 2" key="1">
    <citation type="submission" date="2020-08" db="EMBL/GenBank/DDBJ databases">
        <title>Genomic Encyclopedia of Type Strains, Phase IV (KMG-IV): sequencing the most valuable type-strain genomes for metagenomic binning, comparative biology and taxonomic classification.</title>
        <authorList>
            <person name="Goeker M."/>
        </authorList>
    </citation>
    <scope>NUCLEOTIDE SEQUENCE [LARGE SCALE GENOMIC DNA]</scope>
    <source>
        <strain evidence="1 2">DSM 14878</strain>
    </source>
</reference>
<organism evidence="1 2">
    <name type="scientific">Brevundimonas mediterranea</name>
    <dbReference type="NCBI Taxonomy" id="74329"/>
    <lineage>
        <taxon>Bacteria</taxon>
        <taxon>Pseudomonadati</taxon>
        <taxon>Pseudomonadota</taxon>
        <taxon>Alphaproteobacteria</taxon>
        <taxon>Caulobacterales</taxon>
        <taxon>Caulobacteraceae</taxon>
        <taxon>Brevundimonas</taxon>
    </lineage>
</organism>
<comment type="caution">
    <text evidence="1">The sequence shown here is derived from an EMBL/GenBank/DDBJ whole genome shotgun (WGS) entry which is preliminary data.</text>
</comment>
<dbReference type="AlphaFoldDB" id="A0A7W6F173"/>
<evidence type="ECO:0000313" key="2">
    <source>
        <dbReference type="Proteomes" id="UP000532936"/>
    </source>
</evidence>
<protein>
    <submittedName>
        <fullName evidence="1">Uncharacterized protein</fullName>
    </submittedName>
</protein>